<evidence type="ECO:0000256" key="1">
    <source>
        <dbReference type="ARBA" id="ARBA00022679"/>
    </source>
</evidence>
<reference evidence="5" key="1">
    <citation type="submission" date="2020-05" db="EMBL/GenBank/DDBJ databases">
        <authorList>
            <person name="Chiriac C."/>
            <person name="Salcher M."/>
            <person name="Ghai R."/>
            <person name="Kavagutti S V."/>
        </authorList>
    </citation>
    <scope>NUCLEOTIDE SEQUENCE</scope>
</reference>
<evidence type="ECO:0000256" key="3">
    <source>
        <dbReference type="SAM" id="MobiDB-lite"/>
    </source>
</evidence>
<dbReference type="PANTHER" id="PTHR10434">
    <property type="entry name" value="1-ACYL-SN-GLYCEROL-3-PHOSPHATE ACYLTRANSFERASE"/>
    <property type="match status" value="1"/>
</dbReference>
<organism evidence="5">
    <name type="scientific">freshwater metagenome</name>
    <dbReference type="NCBI Taxonomy" id="449393"/>
    <lineage>
        <taxon>unclassified sequences</taxon>
        <taxon>metagenomes</taxon>
        <taxon>ecological metagenomes</taxon>
    </lineage>
</organism>
<evidence type="ECO:0000313" key="5">
    <source>
        <dbReference type="EMBL" id="CAB4583041.1"/>
    </source>
</evidence>
<gene>
    <name evidence="5" type="ORF">UFOPK1755_00645</name>
</gene>
<dbReference type="PANTHER" id="PTHR10434:SF55">
    <property type="entry name" value="POSSIBLE ACYLTRANSFERASE"/>
    <property type="match status" value="1"/>
</dbReference>
<dbReference type="EMBL" id="CAEZTX010000054">
    <property type="protein sequence ID" value="CAB4583041.1"/>
    <property type="molecule type" value="Genomic_DNA"/>
</dbReference>
<name>A0A6J6F2N0_9ZZZZ</name>
<dbReference type="CDD" id="cd07989">
    <property type="entry name" value="LPLAT_AGPAT-like"/>
    <property type="match status" value="1"/>
</dbReference>
<feature type="domain" description="Phospholipid/glycerol acyltransferase" evidence="4">
    <location>
        <begin position="61"/>
        <end position="179"/>
    </location>
</feature>
<dbReference type="SUPFAM" id="SSF69593">
    <property type="entry name" value="Glycerol-3-phosphate (1)-acyltransferase"/>
    <property type="match status" value="1"/>
</dbReference>
<dbReference type="GO" id="GO:0006654">
    <property type="term" value="P:phosphatidic acid biosynthetic process"/>
    <property type="evidence" value="ECO:0007669"/>
    <property type="project" value="TreeGrafter"/>
</dbReference>
<proteinExistence type="predicted"/>
<feature type="region of interest" description="Disordered" evidence="3">
    <location>
        <begin position="246"/>
        <end position="269"/>
    </location>
</feature>
<evidence type="ECO:0000259" key="4">
    <source>
        <dbReference type="SMART" id="SM00563"/>
    </source>
</evidence>
<dbReference type="GO" id="GO:0005886">
    <property type="term" value="C:plasma membrane"/>
    <property type="evidence" value="ECO:0007669"/>
    <property type="project" value="TreeGrafter"/>
</dbReference>
<protein>
    <submittedName>
        <fullName evidence="5">Unannotated protein</fullName>
    </submittedName>
</protein>
<accession>A0A6J6F2N0</accession>
<dbReference type="GO" id="GO:0003841">
    <property type="term" value="F:1-acylglycerol-3-phosphate O-acyltransferase activity"/>
    <property type="evidence" value="ECO:0007669"/>
    <property type="project" value="TreeGrafter"/>
</dbReference>
<dbReference type="InterPro" id="IPR002123">
    <property type="entry name" value="Plipid/glycerol_acylTrfase"/>
</dbReference>
<evidence type="ECO:0000256" key="2">
    <source>
        <dbReference type="ARBA" id="ARBA00023315"/>
    </source>
</evidence>
<keyword evidence="1" id="KW-0808">Transferase</keyword>
<sequence>MSKSGAGSPKPLKIRFNPPTGYPLGVNPTFRICASILIPIMKLVARYDYREGVKIPKSGPLIVVSNHVSYMDAFALAFFLYLHGRAPRFLGKSQVFRVPIIGKILLAAEQIPVERESKEARVALQYALRLLEMGHLVGVYPEGTLTRDKDYWPMVAKTGAARLAVIAKVPVYPAAQWGTQQVLPPYRKKLRIFPRTTVRYRVGEPVDLSRWYGKEEDPAAMAEATAHIMRAITTLLEEIRGEERPAAIFDPHTSDLPRTGNFRKSGKKR</sequence>
<dbReference type="Pfam" id="PF01553">
    <property type="entry name" value="Acyltransferase"/>
    <property type="match status" value="1"/>
</dbReference>
<keyword evidence="2" id="KW-0012">Acyltransferase</keyword>
<dbReference type="SMART" id="SM00563">
    <property type="entry name" value="PlsC"/>
    <property type="match status" value="1"/>
</dbReference>
<dbReference type="AlphaFoldDB" id="A0A6J6F2N0"/>